<feature type="transmembrane region" description="Helical" evidence="6">
    <location>
        <begin position="254"/>
        <end position="275"/>
    </location>
</feature>
<feature type="transmembrane region" description="Helical" evidence="6">
    <location>
        <begin position="409"/>
        <end position="428"/>
    </location>
</feature>
<keyword evidence="5 6" id="KW-0472">Membrane</keyword>
<feature type="transmembrane region" description="Helical" evidence="6">
    <location>
        <begin position="21"/>
        <end position="44"/>
    </location>
</feature>
<organism evidence="7 8">
    <name type="scientific">Sandaracinomonas limnophila</name>
    <dbReference type="NCBI Taxonomy" id="1862386"/>
    <lineage>
        <taxon>Bacteria</taxon>
        <taxon>Pseudomonadati</taxon>
        <taxon>Bacteroidota</taxon>
        <taxon>Cytophagia</taxon>
        <taxon>Cytophagales</taxon>
        <taxon>Flectobacillaceae</taxon>
        <taxon>Sandaracinomonas</taxon>
    </lineage>
</organism>
<evidence type="ECO:0000256" key="1">
    <source>
        <dbReference type="ARBA" id="ARBA00004127"/>
    </source>
</evidence>
<dbReference type="PANTHER" id="PTHR23519:SF1">
    <property type="entry name" value="AUTOPHAGY-RELATED PROTEIN 22"/>
    <property type="match status" value="1"/>
</dbReference>
<evidence type="ECO:0000313" key="7">
    <source>
        <dbReference type="EMBL" id="RVU26680.1"/>
    </source>
</evidence>
<evidence type="ECO:0000313" key="8">
    <source>
        <dbReference type="Proteomes" id="UP000282832"/>
    </source>
</evidence>
<evidence type="ECO:0000256" key="4">
    <source>
        <dbReference type="ARBA" id="ARBA00022989"/>
    </source>
</evidence>
<dbReference type="RefSeq" id="WP_127802231.1">
    <property type="nucleotide sequence ID" value="NZ_SACY01000001.1"/>
</dbReference>
<comment type="subcellular location">
    <subcellularLocation>
        <location evidence="1">Endomembrane system</location>
        <topology evidence="1">Multi-pass membrane protein</topology>
    </subcellularLocation>
</comment>
<evidence type="ECO:0000256" key="6">
    <source>
        <dbReference type="SAM" id="Phobius"/>
    </source>
</evidence>
<feature type="transmembrane region" description="Helical" evidence="6">
    <location>
        <begin position="64"/>
        <end position="83"/>
    </location>
</feature>
<dbReference type="InterPro" id="IPR024671">
    <property type="entry name" value="Atg22-like"/>
</dbReference>
<feature type="transmembrane region" description="Helical" evidence="6">
    <location>
        <begin position="315"/>
        <end position="333"/>
    </location>
</feature>
<dbReference type="AlphaFoldDB" id="A0A437PWR1"/>
<gene>
    <name evidence="7" type="ORF">EOJ36_01400</name>
</gene>
<dbReference type="EMBL" id="SACY01000001">
    <property type="protein sequence ID" value="RVU26680.1"/>
    <property type="molecule type" value="Genomic_DNA"/>
</dbReference>
<protein>
    <submittedName>
        <fullName evidence="7">MFS transporter</fullName>
    </submittedName>
</protein>
<dbReference type="InterPro" id="IPR036259">
    <property type="entry name" value="MFS_trans_sf"/>
</dbReference>
<dbReference type="GO" id="GO:0012505">
    <property type="term" value="C:endomembrane system"/>
    <property type="evidence" value="ECO:0007669"/>
    <property type="project" value="UniProtKB-SubCell"/>
</dbReference>
<feature type="transmembrane region" description="Helical" evidence="6">
    <location>
        <begin position="120"/>
        <end position="144"/>
    </location>
</feature>
<evidence type="ECO:0000256" key="5">
    <source>
        <dbReference type="ARBA" id="ARBA00023136"/>
    </source>
</evidence>
<proteinExistence type="predicted"/>
<dbReference type="Pfam" id="PF11700">
    <property type="entry name" value="ATG22"/>
    <property type="match status" value="1"/>
</dbReference>
<comment type="caution">
    <text evidence="7">The sequence shown here is derived from an EMBL/GenBank/DDBJ whole genome shotgun (WGS) entry which is preliminary data.</text>
</comment>
<keyword evidence="4 6" id="KW-1133">Transmembrane helix</keyword>
<keyword evidence="3 6" id="KW-0812">Transmembrane</keyword>
<feature type="transmembrane region" description="Helical" evidence="6">
    <location>
        <begin position="156"/>
        <end position="176"/>
    </location>
</feature>
<keyword evidence="2" id="KW-0813">Transport</keyword>
<dbReference type="Proteomes" id="UP000282832">
    <property type="component" value="Unassembled WGS sequence"/>
</dbReference>
<dbReference type="OrthoDB" id="9768783at2"/>
<dbReference type="PANTHER" id="PTHR23519">
    <property type="entry name" value="AUTOPHAGY-RELATED PROTEIN 22"/>
    <property type="match status" value="1"/>
</dbReference>
<dbReference type="InterPro" id="IPR050495">
    <property type="entry name" value="ATG22/LtaA_families"/>
</dbReference>
<accession>A0A437PWR1</accession>
<reference evidence="7 8" key="1">
    <citation type="submission" date="2019-01" db="EMBL/GenBank/DDBJ databases">
        <authorList>
            <person name="Chen W.-M."/>
        </authorList>
    </citation>
    <scope>NUCLEOTIDE SEQUENCE [LARGE SCALE GENOMIC DNA]</scope>
    <source>
        <strain evidence="7 8">FSY-15</strain>
    </source>
</reference>
<feature type="transmembrane region" description="Helical" evidence="6">
    <location>
        <begin position="95"/>
        <end position="114"/>
    </location>
</feature>
<evidence type="ECO:0000256" key="2">
    <source>
        <dbReference type="ARBA" id="ARBA00022448"/>
    </source>
</evidence>
<feature type="transmembrane region" description="Helical" evidence="6">
    <location>
        <begin position="287"/>
        <end position="308"/>
    </location>
</feature>
<feature type="transmembrane region" description="Helical" evidence="6">
    <location>
        <begin position="339"/>
        <end position="357"/>
    </location>
</feature>
<feature type="transmembrane region" description="Helical" evidence="6">
    <location>
        <begin position="196"/>
        <end position="216"/>
    </location>
</feature>
<sequence length="438" mass="49035">MEGKLNQPKVLTAWAFYDWANSVHSLTITSAIFPIYFPIAAVMLGASNPTVLNIFGLQIPNTAVYSYTISLAFLFLAVGIPIFSGISDYLGNKKSFMKGFCYLGSVSCMILYFFTEGNYWLGTLGFLFSIIGWGGSIVFYNSYLPEIASPDRFDKLSAKGFTLGYVGSVLLLLQNLSMVLKPEWYGNISGGVASRISFLTVGIWWIVFAQIPFYYLPKSIKTKSIEHKHWWLGGLKELRNVLKEIKQLPVVRNYLFAFFFYNMGAQTVLFLGALFGGQELHLPSQSLIITILIIQLIAIPGSYTCAYLSKRFGNIQALISIVCIWIIVCFYAYKVVDELNFFILAGGIGFVMGGIQANSRATYAKLCPRNEKDTASFFSFYDVCERLSTVIGTAVFGLFIQFTGNMRNGVFFLIFLFLISLFFLSKLLKLNSIALKSE</sequence>
<feature type="transmembrane region" description="Helical" evidence="6">
    <location>
        <begin position="378"/>
        <end position="403"/>
    </location>
</feature>
<keyword evidence="8" id="KW-1185">Reference proteome</keyword>
<dbReference type="Gene3D" id="1.20.1250.20">
    <property type="entry name" value="MFS general substrate transporter like domains"/>
    <property type="match status" value="1"/>
</dbReference>
<evidence type="ECO:0000256" key="3">
    <source>
        <dbReference type="ARBA" id="ARBA00022692"/>
    </source>
</evidence>
<name>A0A437PWR1_9BACT</name>
<dbReference type="SUPFAM" id="SSF103473">
    <property type="entry name" value="MFS general substrate transporter"/>
    <property type="match status" value="1"/>
</dbReference>